<evidence type="ECO:0000313" key="2">
    <source>
        <dbReference type="Proteomes" id="UP000324222"/>
    </source>
</evidence>
<reference evidence="1 2" key="1">
    <citation type="submission" date="2019-05" db="EMBL/GenBank/DDBJ databases">
        <title>Another draft genome of Portunus trituberculatus and its Hox gene families provides insights of decapod evolution.</title>
        <authorList>
            <person name="Jeong J.-H."/>
            <person name="Song I."/>
            <person name="Kim S."/>
            <person name="Choi T."/>
            <person name="Kim D."/>
            <person name="Ryu S."/>
            <person name="Kim W."/>
        </authorList>
    </citation>
    <scope>NUCLEOTIDE SEQUENCE [LARGE SCALE GENOMIC DNA]</scope>
    <source>
        <tissue evidence="1">Muscle</tissue>
    </source>
</reference>
<accession>A0A5B7GNE8</accession>
<dbReference type="AlphaFoldDB" id="A0A5B7GNE8"/>
<keyword evidence="2" id="KW-1185">Reference proteome</keyword>
<dbReference type="Proteomes" id="UP000324222">
    <property type="component" value="Unassembled WGS sequence"/>
</dbReference>
<dbReference type="EMBL" id="VSRR010016183">
    <property type="protein sequence ID" value="MPC59015.1"/>
    <property type="molecule type" value="Genomic_DNA"/>
</dbReference>
<gene>
    <name evidence="1" type="ORF">E2C01_053030</name>
</gene>
<comment type="caution">
    <text evidence="1">The sequence shown here is derived from an EMBL/GenBank/DDBJ whole genome shotgun (WGS) entry which is preliminary data.</text>
</comment>
<name>A0A5B7GNE8_PORTR</name>
<evidence type="ECO:0000313" key="1">
    <source>
        <dbReference type="EMBL" id="MPC59015.1"/>
    </source>
</evidence>
<organism evidence="1 2">
    <name type="scientific">Portunus trituberculatus</name>
    <name type="common">Swimming crab</name>
    <name type="synonym">Neptunus trituberculatus</name>
    <dbReference type="NCBI Taxonomy" id="210409"/>
    <lineage>
        <taxon>Eukaryota</taxon>
        <taxon>Metazoa</taxon>
        <taxon>Ecdysozoa</taxon>
        <taxon>Arthropoda</taxon>
        <taxon>Crustacea</taxon>
        <taxon>Multicrustacea</taxon>
        <taxon>Malacostraca</taxon>
        <taxon>Eumalacostraca</taxon>
        <taxon>Eucarida</taxon>
        <taxon>Decapoda</taxon>
        <taxon>Pleocyemata</taxon>
        <taxon>Brachyura</taxon>
        <taxon>Eubrachyura</taxon>
        <taxon>Portunoidea</taxon>
        <taxon>Portunidae</taxon>
        <taxon>Portuninae</taxon>
        <taxon>Portunus</taxon>
    </lineage>
</organism>
<proteinExistence type="predicted"/>
<protein>
    <submittedName>
        <fullName evidence="1">Uncharacterized protein</fullName>
    </submittedName>
</protein>
<sequence>MKFILSINLFNTGMHFHLEFCVRLDHFIDIRKGLWRSED</sequence>